<gene>
    <name evidence="5" type="ORF">AK830_g11104</name>
</gene>
<keyword evidence="3" id="KW-0732">Signal</keyword>
<evidence type="ECO:0000256" key="3">
    <source>
        <dbReference type="SAM" id="SignalP"/>
    </source>
</evidence>
<comment type="caution">
    <text evidence="5">The sequence shown here is derived from an EMBL/GenBank/DDBJ whole genome shotgun (WGS) entry which is preliminary data.</text>
</comment>
<organism evidence="5 6">
    <name type="scientific">Neonectria ditissima</name>
    <dbReference type="NCBI Taxonomy" id="78410"/>
    <lineage>
        <taxon>Eukaryota</taxon>
        <taxon>Fungi</taxon>
        <taxon>Dikarya</taxon>
        <taxon>Ascomycota</taxon>
        <taxon>Pezizomycotina</taxon>
        <taxon>Sordariomycetes</taxon>
        <taxon>Hypocreomycetidae</taxon>
        <taxon>Hypocreales</taxon>
        <taxon>Nectriaceae</taxon>
        <taxon>Neonectria</taxon>
    </lineage>
</organism>
<dbReference type="STRING" id="78410.A0A0P7B442"/>
<name>A0A0P7B442_9HYPO</name>
<evidence type="ECO:0000259" key="4">
    <source>
        <dbReference type="Pfam" id="PF20516"/>
    </source>
</evidence>
<proteinExistence type="predicted"/>
<feature type="region of interest" description="Disordered" evidence="1">
    <location>
        <begin position="103"/>
        <end position="123"/>
    </location>
</feature>
<evidence type="ECO:0000256" key="1">
    <source>
        <dbReference type="SAM" id="MobiDB-lite"/>
    </source>
</evidence>
<dbReference type="Pfam" id="PF20516">
    <property type="entry name" value="PDDEXK_12"/>
    <property type="match status" value="1"/>
</dbReference>
<keyword evidence="2" id="KW-0472">Membrane</keyword>
<feature type="signal peptide" evidence="3">
    <location>
        <begin position="1"/>
        <end position="23"/>
    </location>
</feature>
<keyword evidence="6" id="KW-1185">Reference proteome</keyword>
<dbReference type="AlphaFoldDB" id="A0A0P7B442"/>
<keyword evidence="2" id="KW-0812">Transmembrane</keyword>
<keyword evidence="2" id="KW-1133">Transmembrane helix</keyword>
<evidence type="ECO:0000313" key="6">
    <source>
        <dbReference type="Proteomes" id="UP000050424"/>
    </source>
</evidence>
<evidence type="ECO:0000313" key="5">
    <source>
        <dbReference type="EMBL" id="KPM35475.1"/>
    </source>
</evidence>
<sequence length="761" mass="84354">MKASASTLFSSLAMALALSSTLSLSPTSTSALVPTEEAGTPDPPKNDLRLAAGAVAGVAIGSWFAGLLIGILCTRLIQRDAEGHAQQRSRLSFSIGGFTFPRESKDSDSVAPEPIEPVEPLEPIGPKIDLEQLILHPALDKDILGRLESLEDTIESHVERCYHLKPVDIDKVTLARALARLGIDEMTSGFDPQVVAHWCLEPLFRRVALQHIITHIVFASIDSNSRHPLSMLPESVASFARAIRPVSQYSENRQAMTFALNRWRTLSALLLHASPNERTPLEPLQPEIRHHAETMAEAMGTVLDHFVDTDPYSQRTQRSHILFTLMDSASLRASPIYGDDDPLIWRSGDLDLIIAADYRGTAHRRHLHREHRAQSSDRLATSTMAPFDDIINWLSSTDSTTGLDSGLSASSSDHSARPAKSRKSSSAVSGRSSLVNHQRNAALQDTGFESASFEMGAERLPSQLVQLTEDLTNIGYGVSILPHHLQAELDSHKIPSFAFRQDQHADDLQYRYPDSAFIRDIFLRADKCLSDFYSEASWNAEVHKPVLDWVLRTGSPYGEAFIDSMYCPSAQISSAFKPEDAPSKIVDFCIFVQTPKDSPEHERIIQLCKSSRPSQSINHTDSGSLFKDPIAISIETKRHGENWDEAMLQMGTWHAAQLRSIAWTPKRRPSSGPRSQSARRIEFVPGIIVQGHTWKFVATVRGREGERPILYDAVPLGDTQSAFGVLRLVVALQRLKFWAKDEFWPAFRCEVLGFGGDALDV</sequence>
<reference evidence="5 6" key="1">
    <citation type="submission" date="2015-09" db="EMBL/GenBank/DDBJ databases">
        <title>Draft genome of a European isolate of the apple canker pathogen Neonectria ditissima.</title>
        <authorList>
            <person name="Gomez-Cortecero A."/>
            <person name="Harrison R.J."/>
            <person name="Armitage A.D."/>
        </authorList>
    </citation>
    <scope>NUCLEOTIDE SEQUENCE [LARGE SCALE GENOMIC DNA]</scope>
    <source>
        <strain evidence="5 6">R09/05</strain>
    </source>
</reference>
<accession>A0A0P7B442</accession>
<feature type="compositionally biased region" description="Low complexity" evidence="1">
    <location>
        <begin position="404"/>
        <end position="413"/>
    </location>
</feature>
<feature type="domain" description="PD-(D/E)XK nuclease-like" evidence="4">
    <location>
        <begin position="487"/>
        <end position="744"/>
    </location>
</feature>
<dbReference type="InterPro" id="IPR046797">
    <property type="entry name" value="PDDEXK_12"/>
</dbReference>
<feature type="compositionally biased region" description="Low complexity" evidence="1">
    <location>
        <begin position="424"/>
        <end position="433"/>
    </location>
</feature>
<dbReference type="EMBL" id="LKCW01000250">
    <property type="protein sequence ID" value="KPM35475.1"/>
    <property type="molecule type" value="Genomic_DNA"/>
</dbReference>
<feature type="chain" id="PRO_5006135363" description="PD-(D/E)XK nuclease-like domain-containing protein" evidence="3">
    <location>
        <begin position="24"/>
        <end position="761"/>
    </location>
</feature>
<evidence type="ECO:0000256" key="2">
    <source>
        <dbReference type="SAM" id="Phobius"/>
    </source>
</evidence>
<dbReference type="OrthoDB" id="5421765at2759"/>
<dbReference type="Proteomes" id="UP000050424">
    <property type="component" value="Unassembled WGS sequence"/>
</dbReference>
<feature type="region of interest" description="Disordered" evidence="1">
    <location>
        <begin position="404"/>
        <end position="436"/>
    </location>
</feature>
<protein>
    <recommendedName>
        <fullName evidence="4">PD-(D/E)XK nuclease-like domain-containing protein</fullName>
    </recommendedName>
</protein>
<feature type="transmembrane region" description="Helical" evidence="2">
    <location>
        <begin position="50"/>
        <end position="73"/>
    </location>
</feature>